<dbReference type="Pfam" id="PF00107">
    <property type="entry name" value="ADH_zinc_N"/>
    <property type="match status" value="1"/>
</dbReference>
<reference evidence="4 5" key="1">
    <citation type="journal article" date="2021" name="Int. J. Syst. Evol. Microbiol.">
        <title>Reticulibacter mediterranei gen. nov., sp. nov., within the new family Reticulibacteraceae fam. nov., and Ktedonospora formicarum gen. nov., sp. nov., Ktedonobacter robiniae sp. nov., Dictyobacter formicarum sp. nov. and Dictyobacter arantiisoli sp. nov., belonging to the class Ktedonobacteria.</title>
        <authorList>
            <person name="Yabe S."/>
            <person name="Zheng Y."/>
            <person name="Wang C.M."/>
            <person name="Sakai Y."/>
            <person name="Abe K."/>
            <person name="Yokota A."/>
            <person name="Donadio S."/>
            <person name="Cavaletti L."/>
            <person name="Monciardini P."/>
        </authorList>
    </citation>
    <scope>NUCLEOTIDE SEQUENCE [LARGE SCALE GENOMIC DNA]</scope>
    <source>
        <strain evidence="4 5">SOSP1-30</strain>
    </source>
</reference>
<dbReference type="InterPro" id="IPR020843">
    <property type="entry name" value="ER"/>
</dbReference>
<accession>A0ABQ3UHV1</accession>
<dbReference type="SMART" id="SM00829">
    <property type="entry name" value="PKS_ER"/>
    <property type="match status" value="1"/>
</dbReference>
<evidence type="ECO:0000259" key="3">
    <source>
        <dbReference type="SMART" id="SM00829"/>
    </source>
</evidence>
<keyword evidence="5" id="KW-1185">Reference proteome</keyword>
<dbReference type="Gene3D" id="3.90.180.10">
    <property type="entry name" value="Medium-chain alcohol dehydrogenases, catalytic domain"/>
    <property type="match status" value="1"/>
</dbReference>
<dbReference type="SUPFAM" id="SSF51735">
    <property type="entry name" value="NAD(P)-binding Rossmann-fold domains"/>
    <property type="match status" value="1"/>
</dbReference>
<evidence type="ECO:0000256" key="1">
    <source>
        <dbReference type="ARBA" id="ARBA00022857"/>
    </source>
</evidence>
<sequence length="315" mass="33004">MKAVCFARYGEPEVLEVQEVADPTPATGQVLIEVKATTVNRLDLFQRDGSRPVPHLPFTPGLEAAGIVLADTHGFHAGEHVLTTRAAEATGGGGYASKIVVPANHLARLPAGVSFEEAAAAGLAASTAWGSLFDLGKLQAGERVLIWAGSSGVGTAAIQLAKQRGAWVATTASSTERAEELRKLGADLVINHQQQDVGAELQKLGGVQLVIELVGSTLKQSITACAPNGRVVLIGNLGGKESTVDTQTWRLKRLMVIGGGQLRAAPRDEQNILQLIADKAFTPLIARVLPIEQAAQAHALLASGQVQGKIVLRHT</sequence>
<dbReference type="Proteomes" id="UP000654345">
    <property type="component" value="Unassembled WGS sequence"/>
</dbReference>
<dbReference type="InterPro" id="IPR036291">
    <property type="entry name" value="NAD(P)-bd_dom_sf"/>
</dbReference>
<dbReference type="PANTHER" id="PTHR48106:SF18">
    <property type="entry name" value="QUINONE OXIDOREDUCTASE PIG3"/>
    <property type="match status" value="1"/>
</dbReference>
<feature type="domain" description="Enoyl reductase (ER)" evidence="3">
    <location>
        <begin position="10"/>
        <end position="312"/>
    </location>
</feature>
<evidence type="ECO:0000313" key="4">
    <source>
        <dbReference type="EMBL" id="GHO52283.1"/>
    </source>
</evidence>
<gene>
    <name evidence="4" type="ORF">KSB_07580</name>
</gene>
<evidence type="ECO:0000256" key="2">
    <source>
        <dbReference type="ARBA" id="ARBA00023002"/>
    </source>
</evidence>
<evidence type="ECO:0000313" key="5">
    <source>
        <dbReference type="Proteomes" id="UP000654345"/>
    </source>
</evidence>
<protein>
    <submittedName>
        <fullName evidence="4">NAD(P)H quinone oxidoreductase</fullName>
    </submittedName>
</protein>
<dbReference type="InterPro" id="IPR013149">
    <property type="entry name" value="ADH-like_C"/>
</dbReference>
<keyword evidence="1" id="KW-0521">NADP</keyword>
<proteinExistence type="predicted"/>
<dbReference type="PANTHER" id="PTHR48106">
    <property type="entry name" value="QUINONE OXIDOREDUCTASE PIG3-RELATED"/>
    <property type="match status" value="1"/>
</dbReference>
<dbReference type="SUPFAM" id="SSF50129">
    <property type="entry name" value="GroES-like"/>
    <property type="match status" value="1"/>
</dbReference>
<name>A0ABQ3UHV1_9CHLR</name>
<dbReference type="InterPro" id="IPR011032">
    <property type="entry name" value="GroES-like_sf"/>
</dbReference>
<dbReference type="Pfam" id="PF08240">
    <property type="entry name" value="ADH_N"/>
    <property type="match status" value="1"/>
</dbReference>
<organism evidence="4 5">
    <name type="scientific">Ktedonobacter robiniae</name>
    <dbReference type="NCBI Taxonomy" id="2778365"/>
    <lineage>
        <taxon>Bacteria</taxon>
        <taxon>Bacillati</taxon>
        <taxon>Chloroflexota</taxon>
        <taxon>Ktedonobacteria</taxon>
        <taxon>Ktedonobacterales</taxon>
        <taxon>Ktedonobacteraceae</taxon>
        <taxon>Ktedonobacter</taxon>
    </lineage>
</organism>
<dbReference type="RefSeq" id="WP_201369207.1">
    <property type="nucleotide sequence ID" value="NZ_BNJG01000001.1"/>
</dbReference>
<comment type="caution">
    <text evidence="4">The sequence shown here is derived from an EMBL/GenBank/DDBJ whole genome shotgun (WGS) entry which is preliminary data.</text>
</comment>
<dbReference type="Gene3D" id="3.40.50.720">
    <property type="entry name" value="NAD(P)-binding Rossmann-like Domain"/>
    <property type="match status" value="1"/>
</dbReference>
<keyword evidence="2" id="KW-0560">Oxidoreductase</keyword>
<dbReference type="InterPro" id="IPR013154">
    <property type="entry name" value="ADH-like_N"/>
</dbReference>
<dbReference type="EMBL" id="BNJG01000001">
    <property type="protein sequence ID" value="GHO52283.1"/>
    <property type="molecule type" value="Genomic_DNA"/>
</dbReference>